<evidence type="ECO:0000313" key="4">
    <source>
        <dbReference type="Proteomes" id="UP000037836"/>
    </source>
</evidence>
<dbReference type="EMBL" id="RBPS01000363">
    <property type="protein sequence ID" value="RMO29760.1"/>
    <property type="molecule type" value="Genomic_DNA"/>
</dbReference>
<accession>A0A0P9R902</accession>
<dbReference type="Proteomes" id="UP000272471">
    <property type="component" value="Unassembled WGS sequence"/>
</dbReference>
<dbReference type="AlphaFoldDB" id="A0A0P9R902"/>
<gene>
    <name evidence="1" type="ORF">AC496_0438</name>
    <name evidence="3" type="ORF">ALQ11_01360</name>
    <name evidence="2" type="ORF">ALQ42_01437</name>
</gene>
<evidence type="ECO:0000313" key="5">
    <source>
        <dbReference type="Proteomes" id="UP000272471"/>
    </source>
</evidence>
<dbReference type="RefSeq" id="WP_004666351.1">
    <property type="nucleotide sequence ID" value="NZ_LGLL01000065.1"/>
</dbReference>
<evidence type="ECO:0000313" key="3">
    <source>
        <dbReference type="EMBL" id="RMQ20631.1"/>
    </source>
</evidence>
<dbReference type="Proteomes" id="UP000037836">
    <property type="component" value="Unassembled WGS sequence"/>
</dbReference>
<reference evidence="1 4" key="2">
    <citation type="submission" date="2015-10" db="EMBL/GenBank/DDBJ databases">
        <title>Comparative genomics and high-throughput reverse genetic screens identify a new phytobacterial MAMP and an Arabidopsis receptor required for immune elicitation.</title>
        <authorList>
            <person name="Mott G.A."/>
            <person name="Thakur S."/>
            <person name="Wang P.W."/>
            <person name="Desveaux D."/>
            <person name="Guttman D.S."/>
        </authorList>
    </citation>
    <scope>NUCLEOTIDE SEQUENCE [LARGE SCALE GENOMIC DNA]</scope>
    <source>
        <strain evidence="1 4">BR1</strain>
    </source>
</reference>
<evidence type="ECO:0008006" key="7">
    <source>
        <dbReference type="Google" id="ProtNLM"/>
    </source>
</evidence>
<dbReference type="Proteomes" id="UP000273536">
    <property type="component" value="Unassembled WGS sequence"/>
</dbReference>
<reference evidence="5 6" key="3">
    <citation type="submission" date="2018-08" db="EMBL/GenBank/DDBJ databases">
        <title>Recombination of ecologically and evolutionarily significant loci maintains genetic cohesion in the Pseudomonas syringae species complex.</title>
        <authorList>
            <person name="Dillon M."/>
            <person name="Thakur S."/>
            <person name="Almeida R.N.D."/>
            <person name="Weir B.S."/>
            <person name="Guttman D.S."/>
        </authorList>
    </citation>
    <scope>NUCLEOTIDE SEQUENCE [LARGE SCALE GENOMIC DNA]</scope>
    <source>
        <strain evidence="3 5">ICMP 4182</strain>
        <strain evidence="2 6">ICMP 6372</strain>
    </source>
</reference>
<evidence type="ECO:0000313" key="6">
    <source>
        <dbReference type="Proteomes" id="UP000273536"/>
    </source>
</evidence>
<evidence type="ECO:0000313" key="2">
    <source>
        <dbReference type="EMBL" id="RMO29760.1"/>
    </source>
</evidence>
<organism evidence="2 6">
    <name type="scientific">Pseudomonas savastanoi pv. glycinea</name>
    <name type="common">Pseudomonas syringae pv. glycinea</name>
    <dbReference type="NCBI Taxonomy" id="318"/>
    <lineage>
        <taxon>Bacteria</taxon>
        <taxon>Pseudomonadati</taxon>
        <taxon>Pseudomonadota</taxon>
        <taxon>Gammaproteobacteria</taxon>
        <taxon>Pseudomonadales</taxon>
        <taxon>Pseudomonadaceae</taxon>
        <taxon>Pseudomonas</taxon>
    </lineage>
</organism>
<comment type="caution">
    <text evidence="2">The sequence shown here is derived from an EMBL/GenBank/DDBJ whole genome shotgun (WGS) entry which is preliminary data.</text>
</comment>
<dbReference type="EMBL" id="LGLO01000004">
    <property type="protein sequence ID" value="KPC47911.1"/>
    <property type="molecule type" value="Genomic_DNA"/>
</dbReference>
<sequence>MKKIISEEFERYREAIKANLPNHSRDFDRVDLYFDPSGGEYGNGDLRLVDSGNLDEPIYSTASGHGIKRSDIDKHYARTFARFMFLDRVTKALTHDDVATYFSRIIRLVHNDVRIHQMDDRIEIVYHSLQLMARASIFTVSPDLIKFVVLKDHVCFENIKVSYFERNVTYYSKNSNSHVVNRTGVVGALCYEPAFSHSTKLYLAAFDVSIHSIVSIVDLLGDEEKSIAFRFSRRLLDIPLSKGKPYENVLYDILSFVFSNCYEKVEMHVQVANEGGLRVRDIIIDNRDPQNSFLNLLKDNSTHYLLMDAKNYKGLLNVRDIDTFIGYIGENKKFGNFGVILSRRGASKNLKKQLVKKLSQGVEIVVLDESDVLDMIDLRALDRDPMSVIKDKLKQLHFQQ</sequence>
<protein>
    <recommendedName>
        <fullName evidence="7">Restriction endonuclease type IV Mrr domain-containing protein</fullName>
    </recommendedName>
</protein>
<evidence type="ECO:0000313" key="1">
    <source>
        <dbReference type="EMBL" id="KPC47911.1"/>
    </source>
</evidence>
<proteinExistence type="predicted"/>
<dbReference type="EMBL" id="RBQX01000047">
    <property type="protein sequence ID" value="RMQ20631.1"/>
    <property type="molecule type" value="Genomic_DNA"/>
</dbReference>
<name>A0A0P9R902_PSESG</name>
<reference evidence="1 4" key="1">
    <citation type="submission" date="2015-07" db="EMBL/GenBank/DDBJ databases">
        <authorList>
            <person name="O'Brien H.E."/>
            <person name="Thakur S."/>
            <person name="Gong Y."/>
            <person name="Wang P.W."/>
            <person name="Guttman D.S."/>
        </authorList>
    </citation>
    <scope>NUCLEOTIDE SEQUENCE [LARGE SCALE GENOMIC DNA]</scope>
    <source>
        <strain evidence="1 4">BR1</strain>
    </source>
</reference>
<keyword evidence="4" id="KW-1185">Reference proteome</keyword>